<keyword evidence="4 5" id="KW-0472">Membrane</keyword>
<dbReference type="InterPro" id="IPR059112">
    <property type="entry name" value="CysZ/EI24"/>
</dbReference>
<dbReference type="Pfam" id="PF07264">
    <property type="entry name" value="EI24"/>
    <property type="match status" value="1"/>
</dbReference>
<evidence type="ECO:0000313" key="7">
    <source>
        <dbReference type="Proteomes" id="UP000564378"/>
    </source>
</evidence>
<evidence type="ECO:0000313" key="6">
    <source>
        <dbReference type="EMBL" id="MBC2776746.1"/>
    </source>
</evidence>
<protein>
    <submittedName>
        <fullName evidence="6">EI24 domain-containing protein</fullName>
    </submittedName>
</protein>
<reference evidence="6 7" key="1">
    <citation type="submission" date="2020-08" db="EMBL/GenBank/DDBJ databases">
        <title>Draft genome sequence of Parasphingopyxis sp. GrpM-11.</title>
        <authorList>
            <person name="Oh J."/>
            <person name="Roh D.-H."/>
        </authorList>
    </citation>
    <scope>NUCLEOTIDE SEQUENCE [LARGE SCALE GENOMIC DNA]</scope>
    <source>
        <strain evidence="6 7">GrpM-11</strain>
    </source>
</reference>
<keyword evidence="7" id="KW-1185">Reference proteome</keyword>
<evidence type="ECO:0000256" key="1">
    <source>
        <dbReference type="ARBA" id="ARBA00004141"/>
    </source>
</evidence>
<feature type="transmembrane region" description="Helical" evidence="5">
    <location>
        <begin position="29"/>
        <end position="51"/>
    </location>
</feature>
<comment type="caution">
    <text evidence="6">The sequence shown here is derived from an EMBL/GenBank/DDBJ whole genome shotgun (WGS) entry which is preliminary data.</text>
</comment>
<feature type="transmembrane region" description="Helical" evidence="5">
    <location>
        <begin position="139"/>
        <end position="163"/>
    </location>
</feature>
<proteinExistence type="predicted"/>
<keyword evidence="3 5" id="KW-1133">Transmembrane helix</keyword>
<name>A0A842HUK0_9SPHN</name>
<gene>
    <name evidence="6" type="ORF">H6P80_03850</name>
</gene>
<evidence type="ECO:0000256" key="3">
    <source>
        <dbReference type="ARBA" id="ARBA00022989"/>
    </source>
</evidence>
<feature type="transmembrane region" description="Helical" evidence="5">
    <location>
        <begin position="63"/>
        <end position="91"/>
    </location>
</feature>
<feature type="transmembrane region" description="Helical" evidence="5">
    <location>
        <begin position="194"/>
        <end position="223"/>
    </location>
</feature>
<accession>A0A842HUK0</accession>
<dbReference type="EMBL" id="JACJVJ010000001">
    <property type="protein sequence ID" value="MBC2776746.1"/>
    <property type="molecule type" value="Genomic_DNA"/>
</dbReference>
<evidence type="ECO:0000256" key="2">
    <source>
        <dbReference type="ARBA" id="ARBA00022692"/>
    </source>
</evidence>
<keyword evidence="2 5" id="KW-0812">Transmembrane</keyword>
<evidence type="ECO:0000256" key="5">
    <source>
        <dbReference type="SAM" id="Phobius"/>
    </source>
</evidence>
<evidence type="ECO:0000256" key="4">
    <source>
        <dbReference type="ARBA" id="ARBA00023136"/>
    </source>
</evidence>
<dbReference type="AlphaFoldDB" id="A0A842HUK0"/>
<dbReference type="Proteomes" id="UP000564378">
    <property type="component" value="Unassembled WGS sequence"/>
</dbReference>
<comment type="subcellular location">
    <subcellularLocation>
        <location evidence="1">Membrane</location>
        <topology evidence="1">Multi-pass membrane protein</topology>
    </subcellularLocation>
</comment>
<sequence length="231" mass="24769">MFRALLLSIRQLGDPAFQKVLLKSLGLTLLAFVVIGAVLAALVMGLFYWFGWLDMDGGDALTAVALTVFFVLLTIIVLFRAVAIAVIGLFADDIVDAVEHEHYPDKAAAALTSPFREQVSVGLASIGRAVGWNLLALPIYLLLFLTGIGTVIAVYLVNALLLGRDLGDMIAVRHVPKADRRDWMRATRGKRMRAGLVGTGLFVIPFVNLLAPILSAAMAAHLLHGGPKNAA</sequence>
<organism evidence="6 7">
    <name type="scientific">Parasphingopyxis marina</name>
    <dbReference type="NCBI Taxonomy" id="2761622"/>
    <lineage>
        <taxon>Bacteria</taxon>
        <taxon>Pseudomonadati</taxon>
        <taxon>Pseudomonadota</taxon>
        <taxon>Alphaproteobacteria</taxon>
        <taxon>Sphingomonadales</taxon>
        <taxon>Sphingomonadaceae</taxon>
        <taxon>Parasphingopyxis</taxon>
    </lineage>
</organism>